<feature type="region of interest" description="Disordered" evidence="1">
    <location>
        <begin position="1"/>
        <end position="32"/>
    </location>
</feature>
<dbReference type="Proteomes" id="UP001208186">
    <property type="component" value="Unassembled WGS sequence"/>
</dbReference>
<dbReference type="Pfam" id="PF26481">
    <property type="entry name" value="DUF8154"/>
    <property type="match status" value="1"/>
</dbReference>
<evidence type="ECO:0000313" key="6">
    <source>
        <dbReference type="Proteomes" id="UP001209746"/>
    </source>
</evidence>
<feature type="compositionally biased region" description="Basic and acidic residues" evidence="1">
    <location>
        <begin position="1"/>
        <end position="21"/>
    </location>
</feature>
<proteinExistence type="predicted"/>
<dbReference type="InterPro" id="IPR058467">
    <property type="entry name" value="DUF8154"/>
</dbReference>
<dbReference type="EMBL" id="JAOPKC010000008">
    <property type="protein sequence ID" value="MCU4718149.1"/>
    <property type="molecule type" value="Genomic_DNA"/>
</dbReference>
<evidence type="ECO:0000256" key="1">
    <source>
        <dbReference type="SAM" id="MobiDB-lite"/>
    </source>
</evidence>
<dbReference type="RefSeq" id="WP_315908908.1">
    <property type="nucleotide sequence ID" value="NZ_JAOPKC010000008.1"/>
</dbReference>
<sequence length="61" mass="7086">MDDSHVEDALERAERTFRETRGQTSETGLDTNDESLVRLRKPCRLLDAARTLRQRNGYYTA</sequence>
<dbReference type="AlphaFoldDB" id="A0AAE3IAC3"/>
<keyword evidence="5" id="KW-1185">Reference proteome</keyword>
<feature type="domain" description="DUF8154" evidence="2">
    <location>
        <begin position="1"/>
        <end position="61"/>
    </location>
</feature>
<comment type="caution">
    <text evidence="4">The sequence shown here is derived from an EMBL/GenBank/DDBJ whole genome shotgun (WGS) entry which is preliminary data.</text>
</comment>
<gene>
    <name evidence="4" type="ORF">OB914_05545</name>
    <name evidence="3" type="ORF">OB916_08750</name>
</gene>
<dbReference type="EMBL" id="JAOPKD010000003">
    <property type="protein sequence ID" value="MCU4726431.1"/>
    <property type="molecule type" value="Genomic_DNA"/>
</dbReference>
<evidence type="ECO:0000313" key="5">
    <source>
        <dbReference type="Proteomes" id="UP001208186"/>
    </source>
</evidence>
<evidence type="ECO:0000313" key="4">
    <source>
        <dbReference type="EMBL" id="MCU4726431.1"/>
    </source>
</evidence>
<name>A0AAE3IAC3_9EURY</name>
<dbReference type="Proteomes" id="UP001209746">
    <property type="component" value="Unassembled WGS sequence"/>
</dbReference>
<reference evidence="4" key="1">
    <citation type="submission" date="2023-02" db="EMBL/GenBank/DDBJ databases">
        <title>Enrichment on poylsaccharides allowed isolation of novel metabolic and taxonomic groups of Haloarchaea.</title>
        <authorList>
            <person name="Sorokin D.Y."/>
            <person name="Elcheninov A.G."/>
            <person name="Khizhniak T.V."/>
            <person name="Kolganova T.V."/>
            <person name="Kublanov I.V."/>
        </authorList>
    </citation>
    <scope>NUCLEOTIDE SEQUENCE</scope>
    <source>
        <strain evidence="3 5">HArc-curdl5-1</strain>
        <strain evidence="4">HArc-curdl7</strain>
    </source>
</reference>
<evidence type="ECO:0000313" key="3">
    <source>
        <dbReference type="EMBL" id="MCU4718149.1"/>
    </source>
</evidence>
<protein>
    <recommendedName>
        <fullName evidence="2">DUF8154 domain-containing protein</fullName>
    </recommendedName>
</protein>
<evidence type="ECO:0000259" key="2">
    <source>
        <dbReference type="Pfam" id="PF26481"/>
    </source>
</evidence>
<organism evidence="4 6">
    <name type="scientific">Halapricum hydrolyticum</name>
    <dbReference type="NCBI Taxonomy" id="2979991"/>
    <lineage>
        <taxon>Archaea</taxon>
        <taxon>Methanobacteriati</taxon>
        <taxon>Methanobacteriota</taxon>
        <taxon>Stenosarchaea group</taxon>
        <taxon>Halobacteria</taxon>
        <taxon>Halobacteriales</taxon>
        <taxon>Haloarculaceae</taxon>
        <taxon>Halapricum</taxon>
    </lineage>
</organism>
<accession>A0AAE3IAC3</accession>